<dbReference type="InterPro" id="IPR036397">
    <property type="entry name" value="RNaseH_sf"/>
</dbReference>
<comment type="function">
    <text evidence="11">Has exonuclease activity on both single-stranded and duplex templates bearing overhangs, but not blunt ended duplex DNA, and cleaves in a 3'-5' direction. Essential for the formation of DNA replication focal centers. Has an important role in maintaining genome stability.</text>
</comment>
<dbReference type="Gene3D" id="3.30.420.10">
    <property type="entry name" value="Ribonuclease H-like superfamily/Ribonuclease H"/>
    <property type="match status" value="1"/>
</dbReference>
<gene>
    <name evidence="13" type="ORF">RN001_015627</name>
</gene>
<dbReference type="SMART" id="SM00474">
    <property type="entry name" value="35EXOc"/>
    <property type="match status" value="1"/>
</dbReference>
<evidence type="ECO:0000256" key="8">
    <source>
        <dbReference type="ARBA" id="ARBA00037949"/>
    </source>
</evidence>
<accession>A0AAN7QAQ0</accession>
<keyword evidence="4" id="KW-0378">Hydrolase</keyword>
<dbReference type="GO" id="GO:0046872">
    <property type="term" value="F:metal ion binding"/>
    <property type="evidence" value="ECO:0007669"/>
    <property type="project" value="UniProtKB-KW"/>
</dbReference>
<keyword evidence="7" id="KW-0539">Nucleus</keyword>
<comment type="similarity">
    <text evidence="8">Belongs to the WRNexo family.</text>
</comment>
<dbReference type="GO" id="GO:0006139">
    <property type="term" value="P:nucleobase-containing compound metabolic process"/>
    <property type="evidence" value="ECO:0007669"/>
    <property type="project" value="InterPro"/>
</dbReference>
<dbReference type="PANTHER" id="PTHR13620:SF109">
    <property type="entry name" value="3'-5' EXONUCLEASE"/>
    <property type="match status" value="1"/>
</dbReference>
<comment type="caution">
    <text evidence="13">The sequence shown here is derived from an EMBL/GenBank/DDBJ whole genome shotgun (WGS) entry which is preliminary data.</text>
</comment>
<evidence type="ECO:0000256" key="9">
    <source>
        <dbReference type="ARBA" id="ARBA00040531"/>
    </source>
</evidence>
<evidence type="ECO:0000256" key="11">
    <source>
        <dbReference type="ARBA" id="ARBA00045901"/>
    </source>
</evidence>
<dbReference type="GO" id="GO:0008408">
    <property type="term" value="F:3'-5' exonuclease activity"/>
    <property type="evidence" value="ECO:0007669"/>
    <property type="project" value="InterPro"/>
</dbReference>
<name>A0AAN7QAQ0_9COLE</name>
<dbReference type="SUPFAM" id="SSF53098">
    <property type="entry name" value="Ribonuclease H-like"/>
    <property type="match status" value="1"/>
</dbReference>
<dbReference type="GO" id="GO:0003676">
    <property type="term" value="F:nucleic acid binding"/>
    <property type="evidence" value="ECO:0007669"/>
    <property type="project" value="InterPro"/>
</dbReference>
<evidence type="ECO:0000256" key="2">
    <source>
        <dbReference type="ARBA" id="ARBA00022722"/>
    </source>
</evidence>
<dbReference type="InterPro" id="IPR051132">
    <property type="entry name" value="3-5_Exonuclease_domain"/>
</dbReference>
<keyword evidence="3" id="KW-0479">Metal-binding</keyword>
<dbReference type="InterPro" id="IPR012337">
    <property type="entry name" value="RNaseH-like_sf"/>
</dbReference>
<keyword evidence="14" id="KW-1185">Reference proteome</keyword>
<dbReference type="CDD" id="cd06141">
    <property type="entry name" value="WRN_exo"/>
    <property type="match status" value="1"/>
</dbReference>
<comment type="subcellular location">
    <subcellularLocation>
        <location evidence="1">Nucleus</location>
    </subcellularLocation>
</comment>
<dbReference type="EMBL" id="JARPUR010000008">
    <property type="protein sequence ID" value="KAK4871503.1"/>
    <property type="molecule type" value="Genomic_DNA"/>
</dbReference>
<evidence type="ECO:0000256" key="3">
    <source>
        <dbReference type="ARBA" id="ARBA00022723"/>
    </source>
</evidence>
<dbReference type="Proteomes" id="UP001353858">
    <property type="component" value="Unassembled WGS sequence"/>
</dbReference>
<feature type="domain" description="3'-5' exonuclease" evidence="12">
    <location>
        <begin position="38"/>
        <end position="224"/>
    </location>
</feature>
<proteinExistence type="inferred from homology"/>
<dbReference type="PANTHER" id="PTHR13620">
    <property type="entry name" value="3-5 EXONUCLEASE"/>
    <property type="match status" value="1"/>
</dbReference>
<evidence type="ECO:0000256" key="10">
    <source>
        <dbReference type="ARBA" id="ARBA00042761"/>
    </source>
</evidence>
<organism evidence="13 14">
    <name type="scientific">Aquatica leii</name>
    <dbReference type="NCBI Taxonomy" id="1421715"/>
    <lineage>
        <taxon>Eukaryota</taxon>
        <taxon>Metazoa</taxon>
        <taxon>Ecdysozoa</taxon>
        <taxon>Arthropoda</taxon>
        <taxon>Hexapoda</taxon>
        <taxon>Insecta</taxon>
        <taxon>Pterygota</taxon>
        <taxon>Neoptera</taxon>
        <taxon>Endopterygota</taxon>
        <taxon>Coleoptera</taxon>
        <taxon>Polyphaga</taxon>
        <taxon>Elateriformia</taxon>
        <taxon>Elateroidea</taxon>
        <taxon>Lampyridae</taxon>
        <taxon>Luciolinae</taxon>
        <taxon>Aquatica</taxon>
    </lineage>
</organism>
<evidence type="ECO:0000256" key="6">
    <source>
        <dbReference type="ARBA" id="ARBA00022842"/>
    </source>
</evidence>
<evidence type="ECO:0000259" key="12">
    <source>
        <dbReference type="SMART" id="SM00474"/>
    </source>
</evidence>
<evidence type="ECO:0000256" key="7">
    <source>
        <dbReference type="ARBA" id="ARBA00023242"/>
    </source>
</evidence>
<keyword evidence="6" id="KW-0460">Magnesium</keyword>
<dbReference type="InterPro" id="IPR002562">
    <property type="entry name" value="3'-5'_exonuclease_dom"/>
</dbReference>
<evidence type="ECO:0000256" key="5">
    <source>
        <dbReference type="ARBA" id="ARBA00022839"/>
    </source>
</evidence>
<keyword evidence="5" id="KW-0269">Exonuclease</keyword>
<protein>
    <recommendedName>
        <fullName evidence="9">3'-5' exonuclease</fullName>
    </recommendedName>
    <alternativeName>
        <fullName evidence="10">Werner Syndrome-like exonuclease</fullName>
    </alternativeName>
</protein>
<reference evidence="14" key="1">
    <citation type="submission" date="2023-01" db="EMBL/GenBank/DDBJ databases">
        <title>Key to firefly adult light organ development and bioluminescence: homeobox transcription factors regulate luciferase expression and transportation to peroxisome.</title>
        <authorList>
            <person name="Fu X."/>
        </authorList>
    </citation>
    <scope>NUCLEOTIDE SEQUENCE [LARGE SCALE GENOMIC DNA]</scope>
</reference>
<dbReference type="GO" id="GO:0005634">
    <property type="term" value="C:nucleus"/>
    <property type="evidence" value="ECO:0007669"/>
    <property type="project" value="UniProtKB-SubCell"/>
</dbReference>
<dbReference type="AlphaFoldDB" id="A0AAN7QAQ0"/>
<dbReference type="Pfam" id="PF01612">
    <property type="entry name" value="DNA_pol_A_exo1"/>
    <property type="match status" value="1"/>
</dbReference>
<evidence type="ECO:0000313" key="13">
    <source>
        <dbReference type="EMBL" id="KAK4871503.1"/>
    </source>
</evidence>
<evidence type="ECO:0000256" key="1">
    <source>
        <dbReference type="ARBA" id="ARBA00004123"/>
    </source>
</evidence>
<keyword evidence="2" id="KW-0540">Nuclease</keyword>
<evidence type="ECO:0000313" key="14">
    <source>
        <dbReference type="Proteomes" id="UP001353858"/>
    </source>
</evidence>
<sequence>MEPINRKLRSSGPLPDAKVNKPKVDVSLLPIFTYPGKTKYYSTSIDCALICDELLKRANDSMENFVLGFDMEWPFSFQNGPGKTSLIQISSSLDMCYLFQTSEIKKLPLALTELLSHTNVRITGVNIRNDIHKLARDFPGINSKLMLENCVDVRPMAKSLIKSSGSWSMEKLIIHFFERRINKDKSVRMSKWNQVPLNSAQIKYAATDAYASLKLYLHLKDLLEKAEMNIPQ</sequence>
<evidence type="ECO:0000256" key="4">
    <source>
        <dbReference type="ARBA" id="ARBA00022801"/>
    </source>
</evidence>